<sequence>MANRQSLKDLQVRLAERLTAARTEGASASWLALEAGGGRFLVPLVQSGEIFPWTSLQTVPYTKRWYAGVASLRGGLHGVVDLALLSGRLAAASAARVSDRVTSESRLVSLHSALGVNAVLWIDRLLGLRNPSMFASVMERDAQAPAWYARRFTDKDGQEWQELNLQALSHDPEFLAIAA</sequence>
<feature type="domain" description="CheW-like" evidence="1">
    <location>
        <begin position="27"/>
        <end position="174"/>
    </location>
</feature>
<dbReference type="EMBL" id="CP037867">
    <property type="protein sequence ID" value="QBM26930.1"/>
    <property type="molecule type" value="Genomic_DNA"/>
</dbReference>
<dbReference type="InterPro" id="IPR002545">
    <property type="entry name" value="CheW-lke_dom"/>
</dbReference>
<reference evidence="2 3" key="1">
    <citation type="submission" date="2019-03" db="EMBL/GenBank/DDBJ databases">
        <authorList>
            <person name="Sebastian G."/>
            <person name="Baumann P."/>
            <person name="Ruckert C."/>
            <person name="Kalinowski J."/>
            <person name="Nebel B."/>
            <person name="Takors R."/>
            <person name="Blombach B."/>
        </authorList>
    </citation>
    <scope>NUCLEOTIDE SEQUENCE [LARGE SCALE GENOMIC DNA]</scope>
    <source>
        <strain evidence="2 3">DSM 1084</strain>
    </source>
</reference>
<dbReference type="RefSeq" id="WP_066158728.1">
    <property type="nucleotide sequence ID" value="NZ_CP037867.1"/>
</dbReference>
<dbReference type="SUPFAM" id="SSF50341">
    <property type="entry name" value="CheW-like"/>
    <property type="match status" value="1"/>
</dbReference>
<protein>
    <submittedName>
        <fullName evidence="2">CheW-like domain protein</fullName>
    </submittedName>
</protein>
<evidence type="ECO:0000259" key="1">
    <source>
        <dbReference type="PROSITE" id="PS50851"/>
    </source>
</evidence>
<dbReference type="GO" id="GO:0006935">
    <property type="term" value="P:chemotaxis"/>
    <property type="evidence" value="ECO:0007669"/>
    <property type="project" value="InterPro"/>
</dbReference>
<gene>
    <name evidence="2" type="ORF">HPF_04495</name>
</gene>
<dbReference type="InterPro" id="IPR036061">
    <property type="entry name" value="CheW-like_dom_sf"/>
</dbReference>
<evidence type="ECO:0000313" key="3">
    <source>
        <dbReference type="Proteomes" id="UP000293912"/>
    </source>
</evidence>
<evidence type="ECO:0000313" key="2">
    <source>
        <dbReference type="EMBL" id="QBM26930.1"/>
    </source>
</evidence>
<accession>A0A4P6WU76</accession>
<dbReference type="Gene3D" id="2.40.50.180">
    <property type="entry name" value="CheA-289, Domain 4"/>
    <property type="match status" value="1"/>
</dbReference>
<dbReference type="GO" id="GO:0007165">
    <property type="term" value="P:signal transduction"/>
    <property type="evidence" value="ECO:0007669"/>
    <property type="project" value="InterPro"/>
</dbReference>
<dbReference type="Pfam" id="PF01584">
    <property type="entry name" value="CheW"/>
    <property type="match status" value="1"/>
</dbReference>
<dbReference type="PROSITE" id="PS50851">
    <property type="entry name" value="CHEW"/>
    <property type="match status" value="1"/>
</dbReference>
<dbReference type="Proteomes" id="UP000293912">
    <property type="component" value="Chromosome"/>
</dbReference>
<dbReference type="KEGG" id="hpse:HPF_04495"/>
<name>A0A4P6WU76_HYDPS</name>
<organism evidence="2 3">
    <name type="scientific">Hydrogenophaga pseudoflava</name>
    <name type="common">Pseudomonas carboxydoflava</name>
    <dbReference type="NCBI Taxonomy" id="47421"/>
    <lineage>
        <taxon>Bacteria</taxon>
        <taxon>Pseudomonadati</taxon>
        <taxon>Pseudomonadota</taxon>
        <taxon>Betaproteobacteria</taxon>
        <taxon>Burkholderiales</taxon>
        <taxon>Comamonadaceae</taxon>
        <taxon>Hydrogenophaga</taxon>
    </lineage>
</organism>
<dbReference type="AlphaFoldDB" id="A0A4P6WU76"/>
<keyword evidence="3" id="KW-1185">Reference proteome</keyword>
<proteinExistence type="predicted"/>